<protein>
    <submittedName>
        <fullName evidence="9">RND family transporter</fullName>
    </submittedName>
</protein>
<keyword evidence="5 7" id="KW-1133">Transmembrane helix</keyword>
<evidence type="ECO:0000256" key="4">
    <source>
        <dbReference type="ARBA" id="ARBA00022692"/>
    </source>
</evidence>
<dbReference type="FunFam" id="1.20.1640.10:FF:000020">
    <property type="entry name" value="Transmembrane transport protein MmpL10"/>
    <property type="match status" value="1"/>
</dbReference>
<comment type="caution">
    <text evidence="9">The sequence shown here is derived from an EMBL/GenBank/DDBJ whole genome shotgun (WGS) entry which is preliminary data.</text>
</comment>
<evidence type="ECO:0000256" key="3">
    <source>
        <dbReference type="ARBA" id="ARBA00022475"/>
    </source>
</evidence>
<feature type="transmembrane region" description="Helical" evidence="7">
    <location>
        <begin position="296"/>
        <end position="316"/>
    </location>
</feature>
<comment type="subcellular location">
    <subcellularLocation>
        <location evidence="1">Cell membrane</location>
        <topology evidence="1">Multi-pass membrane protein</topology>
    </subcellularLocation>
</comment>
<feature type="transmembrane region" description="Helical" evidence="7">
    <location>
        <begin position="896"/>
        <end position="924"/>
    </location>
</feature>
<dbReference type="FunFam" id="1.20.1640.10:FF:000018">
    <property type="entry name" value="Transmembrane transport protein MmpL10"/>
    <property type="match status" value="1"/>
</dbReference>
<feature type="transmembrane region" description="Helical" evidence="7">
    <location>
        <begin position="817"/>
        <end position="839"/>
    </location>
</feature>
<feature type="transmembrane region" description="Helical" evidence="7">
    <location>
        <begin position="866"/>
        <end position="884"/>
    </location>
</feature>
<dbReference type="NCBIfam" id="TIGR00833">
    <property type="entry name" value="actII"/>
    <property type="match status" value="1"/>
</dbReference>
<keyword evidence="6 7" id="KW-0472">Membrane</keyword>
<dbReference type="PANTHER" id="PTHR33406:SF6">
    <property type="entry name" value="MEMBRANE PROTEIN YDGH-RELATED"/>
    <property type="match status" value="1"/>
</dbReference>
<feature type="domain" description="Membrane transport protein MMPL" evidence="8">
    <location>
        <begin position="601"/>
        <end position="935"/>
    </location>
</feature>
<evidence type="ECO:0000256" key="6">
    <source>
        <dbReference type="ARBA" id="ARBA00023136"/>
    </source>
</evidence>
<proteinExistence type="inferred from homology"/>
<dbReference type="Pfam" id="PF03176">
    <property type="entry name" value="MMPL"/>
    <property type="match status" value="2"/>
</dbReference>
<comment type="similarity">
    <text evidence="2">Belongs to the resistance-nodulation-cell division (RND) (TC 2.A.6) family. MmpL subfamily.</text>
</comment>
<evidence type="ECO:0000256" key="2">
    <source>
        <dbReference type="ARBA" id="ARBA00010157"/>
    </source>
</evidence>
<evidence type="ECO:0000256" key="7">
    <source>
        <dbReference type="SAM" id="Phobius"/>
    </source>
</evidence>
<evidence type="ECO:0000256" key="1">
    <source>
        <dbReference type="ARBA" id="ARBA00004651"/>
    </source>
</evidence>
<dbReference type="AlphaFoldDB" id="A0A557XN31"/>
<keyword evidence="10" id="KW-1185">Reference proteome</keyword>
<feature type="domain" description="Membrane transport protein MMPL" evidence="8">
    <location>
        <begin position="51"/>
        <end position="379"/>
    </location>
</feature>
<feature type="transmembrane region" description="Helical" evidence="7">
    <location>
        <begin position="787"/>
        <end position="811"/>
    </location>
</feature>
<gene>
    <name evidence="9" type="ORF">FPZ47_16165</name>
</gene>
<evidence type="ECO:0000259" key="8">
    <source>
        <dbReference type="Pfam" id="PF03176"/>
    </source>
</evidence>
<accession>A0A557XN31</accession>
<keyword evidence="3" id="KW-1003">Cell membrane</keyword>
<sequence length="972" mass="106008">MSTESPRPPVVARTIRRLAPFIVLAWVALTLTVTFAVPPLERVGEEHSVPLAPRDAPSVQAMLSMGKAFNESDSDSFGMIVLEGQQPLGDDAHTYYRELVRELRNDKKHVENVQDMWGDRITAAGVQSPDGKAAYVQVNLAGDQGTTLAQESVAAVRKIMQQTPPPHGVEVHLTGPAALIPDMQRSGDASLLKMALIGAVIIFVVLLFVYRSFATAVLMSVGVGIEVGSARGIIAFLADNNIVVLSTFAINLLVTLSMAAGTDYGIFFFGRYQEARQAGEDAEAAYYTTYRGVTPVVLGSGLTIAGAMLCLSFTRMPIFQTIGVPCAVGMLVAVAIAITLVPAILAIGSRFGLCDPKRRIAQRRWRGVGTAIVRWPAPILAATLAVALIGLVTLPGYKTSYDDRAYLPQVLPANMGYAAASRHFSQSRLMPDILMIQTNHDMRNPADFIVLHKVAKAIFRVPGISRVQGITRPEGTPIEHTSIPFLISMQNSLMQQNLTFVRKSMDDLLLQADLMTKQIALMKLIYKLQEHLTALAHHTIALTKEVVDIVDETEVGISDFEDFFRPIRSYFYWEKHCFDIPICFALRSIFDSIDGLDTIAEKTHRILQDSEKIDELLPQVLAQLPPMIAILEATRTTLLTNHSTTAGFLGQMDDAEQTSTTMGQAFDAAHNDDSFYLPPKVFENPDFQRAMTSFVSPDGKAARFIISHRGDPATPEGIARIDRIRSAAEEALKTTPLEGAKISIAGTASTYKDFQDGAKYDLWIAIVGALCLIFVIMLALTRSFVAALVIVGTVLLSLGASFGLSVLAWQYMLGIKLHWMVLPMSVIVLLAVGSDYNLLLVSRMKEEIAAGINTGIIRAMGGTGKVVTNAGLVFAFTMASMVFSDLRIIGQVGTTIGLGLLFDTLVVRSFMTPSIAALLGRWFWWPQKVRPRPASYMLRSTGTRPLVRSLLLREDPPADGDAATVELPRLSV</sequence>
<dbReference type="EMBL" id="VMQU01000068">
    <property type="protein sequence ID" value="TVS87253.1"/>
    <property type="molecule type" value="Genomic_DNA"/>
</dbReference>
<feature type="transmembrane region" description="Helical" evidence="7">
    <location>
        <begin position="762"/>
        <end position="780"/>
    </location>
</feature>
<dbReference type="InterPro" id="IPR004869">
    <property type="entry name" value="MMPL_dom"/>
</dbReference>
<dbReference type="PANTHER" id="PTHR33406">
    <property type="entry name" value="MEMBRANE PROTEIN MJ1562-RELATED"/>
    <property type="match status" value="1"/>
</dbReference>
<feature type="transmembrane region" description="Helical" evidence="7">
    <location>
        <begin position="191"/>
        <end position="210"/>
    </location>
</feature>
<dbReference type="SUPFAM" id="SSF82866">
    <property type="entry name" value="Multidrug efflux transporter AcrB transmembrane domain"/>
    <property type="match status" value="2"/>
</dbReference>
<organism evidence="9 10">
    <name type="scientific">Mycobacterium helveticum</name>
    <dbReference type="NCBI Taxonomy" id="2592811"/>
    <lineage>
        <taxon>Bacteria</taxon>
        <taxon>Bacillati</taxon>
        <taxon>Actinomycetota</taxon>
        <taxon>Actinomycetes</taxon>
        <taxon>Mycobacteriales</taxon>
        <taxon>Mycobacteriaceae</taxon>
        <taxon>Mycobacterium</taxon>
    </lineage>
</organism>
<feature type="transmembrane region" description="Helical" evidence="7">
    <location>
        <begin position="322"/>
        <end position="347"/>
    </location>
</feature>
<dbReference type="InterPro" id="IPR004707">
    <property type="entry name" value="MmpL_fam"/>
</dbReference>
<dbReference type="RefSeq" id="WP_144952695.1">
    <property type="nucleotide sequence ID" value="NZ_VMQU01000068.1"/>
</dbReference>
<dbReference type="GO" id="GO:0005886">
    <property type="term" value="C:plasma membrane"/>
    <property type="evidence" value="ECO:0007669"/>
    <property type="project" value="UniProtKB-SubCell"/>
</dbReference>
<dbReference type="Proteomes" id="UP000320513">
    <property type="component" value="Unassembled WGS sequence"/>
</dbReference>
<keyword evidence="4 7" id="KW-0812">Transmembrane</keyword>
<name>A0A557XN31_9MYCO</name>
<evidence type="ECO:0000313" key="10">
    <source>
        <dbReference type="Proteomes" id="UP000320513"/>
    </source>
</evidence>
<dbReference type="InterPro" id="IPR050545">
    <property type="entry name" value="Mycobact_MmpL"/>
</dbReference>
<reference evidence="9 10" key="1">
    <citation type="submission" date="2019-07" db="EMBL/GenBank/DDBJ databases">
        <title>New Mycobacterium species.</title>
        <authorList>
            <person name="Tortoli E."/>
            <person name="Ghielmetti G."/>
            <person name="Friedel U."/>
            <person name="Trovato A."/>
        </authorList>
    </citation>
    <scope>NUCLEOTIDE SEQUENCE [LARGE SCALE GENOMIC DNA]</scope>
    <source>
        <strain evidence="9 10">16-83</strain>
    </source>
</reference>
<feature type="transmembrane region" description="Helical" evidence="7">
    <location>
        <begin position="217"/>
        <end position="238"/>
    </location>
</feature>
<feature type="transmembrane region" description="Helical" evidence="7">
    <location>
        <begin position="368"/>
        <end position="394"/>
    </location>
</feature>
<evidence type="ECO:0000256" key="5">
    <source>
        <dbReference type="ARBA" id="ARBA00022989"/>
    </source>
</evidence>
<evidence type="ECO:0000313" key="9">
    <source>
        <dbReference type="EMBL" id="TVS87253.1"/>
    </source>
</evidence>
<dbReference type="Gene3D" id="1.20.1640.10">
    <property type="entry name" value="Multidrug efflux transporter AcrB transmembrane domain"/>
    <property type="match status" value="2"/>
</dbReference>
<feature type="transmembrane region" description="Helical" evidence="7">
    <location>
        <begin position="244"/>
        <end position="269"/>
    </location>
</feature>
<dbReference type="OrthoDB" id="4758927at2"/>